<dbReference type="EMBL" id="VYTZ01000007">
    <property type="protein sequence ID" value="KAA9376877.1"/>
    <property type="molecule type" value="Genomic_DNA"/>
</dbReference>
<name>A0A5J5K1H2_9ACTN</name>
<comment type="caution">
    <text evidence="5">The sequence shown here is derived from an EMBL/GenBank/DDBJ whole genome shotgun (WGS) entry which is preliminary data.</text>
</comment>
<dbReference type="GO" id="GO:0055052">
    <property type="term" value="C:ATP-binding cassette (ABC) transporter complex, substrate-binding subunit-containing"/>
    <property type="evidence" value="ECO:0007669"/>
    <property type="project" value="TreeGrafter"/>
</dbReference>
<dbReference type="PANTHER" id="PTHR30061:SF50">
    <property type="entry name" value="MALTOSE_MALTODEXTRIN-BINDING PERIPLASMIC PROTEIN"/>
    <property type="match status" value="1"/>
</dbReference>
<protein>
    <submittedName>
        <fullName evidence="5">Extracellular solute-binding protein</fullName>
    </submittedName>
</protein>
<comment type="similarity">
    <text evidence="1">Belongs to the bacterial solute-binding protein 1 family.</text>
</comment>
<keyword evidence="4" id="KW-0812">Transmembrane</keyword>
<keyword evidence="6" id="KW-1185">Reference proteome</keyword>
<dbReference type="SUPFAM" id="SSF53850">
    <property type="entry name" value="Periplasmic binding protein-like II"/>
    <property type="match status" value="1"/>
</dbReference>
<dbReference type="PANTHER" id="PTHR30061">
    <property type="entry name" value="MALTOSE-BINDING PERIPLASMIC PROTEIN"/>
    <property type="match status" value="1"/>
</dbReference>
<dbReference type="AlphaFoldDB" id="A0A5J5K1H2"/>
<evidence type="ECO:0000313" key="5">
    <source>
        <dbReference type="EMBL" id="KAA9376877.1"/>
    </source>
</evidence>
<proteinExistence type="inferred from homology"/>
<dbReference type="Proteomes" id="UP000327011">
    <property type="component" value="Unassembled WGS sequence"/>
</dbReference>
<dbReference type="InterPro" id="IPR006059">
    <property type="entry name" value="SBP"/>
</dbReference>
<keyword evidence="2" id="KW-0813">Transport</keyword>
<evidence type="ECO:0000256" key="1">
    <source>
        <dbReference type="ARBA" id="ARBA00008520"/>
    </source>
</evidence>
<feature type="transmembrane region" description="Helical" evidence="4">
    <location>
        <begin position="103"/>
        <end position="121"/>
    </location>
</feature>
<feature type="transmembrane region" description="Helical" evidence="4">
    <location>
        <begin position="53"/>
        <end position="76"/>
    </location>
</feature>
<evidence type="ECO:0000256" key="4">
    <source>
        <dbReference type="SAM" id="Phobius"/>
    </source>
</evidence>
<evidence type="ECO:0000256" key="2">
    <source>
        <dbReference type="ARBA" id="ARBA00022448"/>
    </source>
</evidence>
<keyword evidence="4" id="KW-0472">Membrane</keyword>
<organism evidence="5 6">
    <name type="scientific">Microbispora cellulosiformans</name>
    <dbReference type="NCBI Taxonomy" id="2614688"/>
    <lineage>
        <taxon>Bacteria</taxon>
        <taxon>Bacillati</taxon>
        <taxon>Actinomycetota</taxon>
        <taxon>Actinomycetes</taxon>
        <taxon>Streptosporangiales</taxon>
        <taxon>Streptosporangiaceae</taxon>
        <taxon>Microbispora</taxon>
    </lineage>
</organism>
<gene>
    <name evidence="5" type="ORF">F5972_20635</name>
</gene>
<evidence type="ECO:0000256" key="3">
    <source>
        <dbReference type="ARBA" id="ARBA00022729"/>
    </source>
</evidence>
<keyword evidence="3" id="KW-0732">Signal</keyword>
<keyword evidence="4" id="KW-1133">Transmembrane helix</keyword>
<reference evidence="5 6" key="1">
    <citation type="submission" date="2019-09" db="EMBL/GenBank/DDBJ databases">
        <title>Screening of Novel Bioactive Compounds from Soil-Associated.</title>
        <authorList>
            <person name="Gong X."/>
        </authorList>
    </citation>
    <scope>NUCLEOTIDE SEQUENCE [LARGE SCALE GENOMIC DNA]</scope>
    <source>
        <strain evidence="5 6">Gxj-6</strain>
    </source>
</reference>
<accession>A0A5J5K1H2</accession>
<evidence type="ECO:0000313" key="6">
    <source>
        <dbReference type="Proteomes" id="UP000327011"/>
    </source>
</evidence>
<dbReference type="Pfam" id="PF13416">
    <property type="entry name" value="SBP_bac_8"/>
    <property type="match status" value="1"/>
</dbReference>
<dbReference type="Gene3D" id="3.40.190.10">
    <property type="entry name" value="Periplasmic binding protein-like II"/>
    <property type="match status" value="2"/>
</dbReference>
<dbReference type="GO" id="GO:0015768">
    <property type="term" value="P:maltose transport"/>
    <property type="evidence" value="ECO:0007669"/>
    <property type="project" value="TreeGrafter"/>
</dbReference>
<sequence>MNDRNPPLRMPYRILLIVAAVVPVVLSTAAGSVLVNAEEGFPDDAWEWGKLFLGAALLVFAACALTFLGWMARVLLRRPENEDELRFLELLNRVGTAFRKPTRVIATLVALMVLAPIAWLVPSDGLEPGELLIMSARDESGAANARRILVQQWNQAHPDNKVKFIDVGTEPDQQHTRMVSDARKGGAHEADVYVLDVVYMTEFIANGYIRALDESRRSPEGKSDDFLDNVLSTCQDMSGNREGLWALPFNTDAGLLYRSSGAREPASWKDYFPGSANAAHLVGSESLTVTALEAIWAHDGEVVNHDGGLVLTPDRSAVDFDQNAREALRDLAGSYRGKDPEDSVDAEAAALDAFRGGKAGVMRNWPVAYDKLAATAGGSSSLKVTQLPHESVLGGQNLAVSAWTDKPRAAQALIEFLTSPSSELILFEVGGFAPTREYAYMYATRPYRDELRAAVKRARLRPVTPHYTEFSATFREGVLYAISNKGRYPADFPRKLASVVATGSHDN</sequence>
<dbReference type="GO" id="GO:1901982">
    <property type="term" value="F:maltose binding"/>
    <property type="evidence" value="ECO:0007669"/>
    <property type="project" value="TreeGrafter"/>
</dbReference>
<dbReference type="GO" id="GO:0042956">
    <property type="term" value="P:maltodextrin transmembrane transport"/>
    <property type="evidence" value="ECO:0007669"/>
    <property type="project" value="TreeGrafter"/>
</dbReference>